<evidence type="ECO:0000313" key="2">
    <source>
        <dbReference type="Proteomes" id="UP000663970"/>
    </source>
</evidence>
<evidence type="ECO:0000313" key="1">
    <source>
        <dbReference type="EMBL" id="MBN8233638.1"/>
    </source>
</evidence>
<dbReference type="Proteomes" id="UP000663970">
    <property type="component" value="Unassembled WGS sequence"/>
</dbReference>
<dbReference type="SUPFAM" id="SSF109915">
    <property type="entry name" value="Hypothetical protein YhaI"/>
    <property type="match status" value="1"/>
</dbReference>
<dbReference type="Pfam" id="PF08963">
    <property type="entry name" value="DUF1878"/>
    <property type="match status" value="1"/>
</dbReference>
<reference evidence="1 2" key="1">
    <citation type="submission" date="2020-12" db="EMBL/GenBank/DDBJ databases">
        <title>Oil enriched cultivation method for isolating marine PHA-producing bacteria.</title>
        <authorList>
            <person name="Zheng W."/>
            <person name="Yu S."/>
            <person name="Huang Y."/>
        </authorList>
    </citation>
    <scope>NUCLEOTIDE SEQUENCE [LARGE SCALE GENOMIC DNA]</scope>
    <source>
        <strain evidence="1 2">SY-2-6</strain>
    </source>
</reference>
<dbReference type="RefSeq" id="WP_206931613.1">
    <property type="nucleotide sequence ID" value="NZ_JAEKJY010000001.1"/>
</dbReference>
<proteinExistence type="predicted"/>
<dbReference type="EMBL" id="JAEKJY010000001">
    <property type="protein sequence ID" value="MBN8233638.1"/>
    <property type="molecule type" value="Genomic_DNA"/>
</dbReference>
<name>A0ABS3DQM4_9BACI</name>
<keyword evidence="2" id="KW-1185">Reference proteome</keyword>
<comment type="caution">
    <text evidence="1">The sequence shown here is derived from an EMBL/GenBank/DDBJ whole genome shotgun (WGS) entry which is preliminary data.</text>
</comment>
<gene>
    <name evidence="1" type="ORF">JF544_00185</name>
</gene>
<sequence>MKNVNLCDTLSFQLKLLSSIKEIDYYPFTKLVIEKDLTEMEYNEMMHLLQTLSDLYKEEKEEGLLDHSSLLFHYAGMVCWKLPITDSLEALQKEGYYKELTELLLSYT</sequence>
<accession>A0ABS3DQM4</accession>
<organism evidence="1 2">
    <name type="scientific">Halobacillus kuroshimensis</name>
    <dbReference type="NCBI Taxonomy" id="302481"/>
    <lineage>
        <taxon>Bacteria</taxon>
        <taxon>Bacillati</taxon>
        <taxon>Bacillota</taxon>
        <taxon>Bacilli</taxon>
        <taxon>Bacillales</taxon>
        <taxon>Bacillaceae</taxon>
        <taxon>Halobacillus</taxon>
    </lineage>
</organism>
<dbReference type="InterPro" id="IPR035945">
    <property type="entry name" value="YhaI-like_sf"/>
</dbReference>
<protein>
    <submittedName>
        <fullName evidence="1">DUF1878 family protein</fullName>
    </submittedName>
</protein>
<dbReference type="InterPro" id="IPR015058">
    <property type="entry name" value="DUF1878"/>
</dbReference>
<dbReference type="Gene3D" id="1.10.3750.10">
    <property type="entry name" value="YhaI-like"/>
    <property type="match status" value="1"/>
</dbReference>